<dbReference type="SMART" id="SM00421">
    <property type="entry name" value="HTH_LUXR"/>
    <property type="match status" value="1"/>
</dbReference>
<dbReference type="InterPro" id="IPR011006">
    <property type="entry name" value="CheY-like_superfamily"/>
</dbReference>
<evidence type="ECO:0000256" key="3">
    <source>
        <dbReference type="ARBA" id="ARBA00023125"/>
    </source>
</evidence>
<dbReference type="OrthoDB" id="9808843at2"/>
<dbReference type="PANTHER" id="PTHR43214:SF24">
    <property type="entry name" value="TRANSCRIPTIONAL REGULATORY PROTEIN NARL-RELATED"/>
    <property type="match status" value="1"/>
</dbReference>
<keyword evidence="4" id="KW-0804">Transcription</keyword>
<feature type="modified residue" description="4-aspartylphosphate" evidence="5">
    <location>
        <position position="57"/>
    </location>
</feature>
<dbReference type="STRING" id="1909395.BKM31_54790"/>
<evidence type="ECO:0000259" key="6">
    <source>
        <dbReference type="PROSITE" id="PS50043"/>
    </source>
</evidence>
<reference evidence="9" key="1">
    <citation type="journal article" date="2017" name="Med. Chem. Commun.">
        <title>Nonomuraea sp. ATCC 55076 harbours the largest actinomycete chromosome to date and the kistamicin biosynthetic gene cluster.</title>
        <authorList>
            <person name="Nazari B."/>
            <person name="Forneris C.C."/>
            <person name="Gibson M.I."/>
            <person name="Moon K."/>
            <person name="Schramma K.R."/>
            <person name="Seyedsayamdost M.R."/>
        </authorList>
    </citation>
    <scope>NUCLEOTIDE SEQUENCE [LARGE SCALE GENOMIC DNA]</scope>
    <source>
        <strain evidence="9">ATCC 55076</strain>
    </source>
</reference>
<dbReference type="AlphaFoldDB" id="A0A1V0AGM9"/>
<dbReference type="KEGG" id="noa:BKM31_54790"/>
<dbReference type="SMART" id="SM00448">
    <property type="entry name" value="REC"/>
    <property type="match status" value="1"/>
</dbReference>
<dbReference type="Pfam" id="PF00072">
    <property type="entry name" value="Response_reg"/>
    <property type="match status" value="1"/>
</dbReference>
<evidence type="ECO:0000313" key="9">
    <source>
        <dbReference type="Proteomes" id="UP000190797"/>
    </source>
</evidence>
<dbReference type="PRINTS" id="PR00038">
    <property type="entry name" value="HTHLUXR"/>
</dbReference>
<name>A0A1V0AGM9_9ACTN</name>
<keyword evidence="9" id="KW-1185">Reference proteome</keyword>
<dbReference type="CDD" id="cd17535">
    <property type="entry name" value="REC_NarL-like"/>
    <property type="match status" value="1"/>
</dbReference>
<evidence type="ECO:0000256" key="5">
    <source>
        <dbReference type="PROSITE-ProRule" id="PRU00169"/>
    </source>
</evidence>
<dbReference type="SUPFAM" id="SSF46894">
    <property type="entry name" value="C-terminal effector domain of the bipartite response regulators"/>
    <property type="match status" value="1"/>
</dbReference>
<evidence type="ECO:0000313" key="8">
    <source>
        <dbReference type="EMBL" id="AQZ69339.1"/>
    </source>
</evidence>
<feature type="domain" description="Response regulatory" evidence="7">
    <location>
        <begin position="6"/>
        <end position="132"/>
    </location>
</feature>
<dbReference type="PROSITE" id="PS50110">
    <property type="entry name" value="RESPONSE_REGULATORY"/>
    <property type="match status" value="1"/>
</dbReference>
<dbReference type="SUPFAM" id="SSF52172">
    <property type="entry name" value="CheY-like"/>
    <property type="match status" value="1"/>
</dbReference>
<keyword evidence="1 5" id="KW-0597">Phosphoprotein</keyword>
<dbReference type="RefSeq" id="WP_080045725.1">
    <property type="nucleotide sequence ID" value="NZ_CP017717.1"/>
</dbReference>
<proteinExistence type="predicted"/>
<sequence length="228" mass="24876">MGERIRTVVADDHYLVREGTRQLLELSGEVTVVGAVGDADELLDAVRRLGPDVVITDIRMPGGDWRQGFEGIDAAHRIRSAHPRVGVVVLSQFSDALFAFELFKHGTEGFAYLLKDRVGDLDELLGAIRAVASGGSVIDPKVVEGLLARRDVRGQQEALTPRERDVLREMAHGRTNSAIARALHLSISSVEKNVNAIFTKLGLENSGDVHRRVAAVLAYLGPEPTQER</sequence>
<dbReference type="PROSITE" id="PS50043">
    <property type="entry name" value="HTH_LUXR_2"/>
    <property type="match status" value="1"/>
</dbReference>
<dbReference type="InterPro" id="IPR039420">
    <property type="entry name" value="WalR-like"/>
</dbReference>
<evidence type="ECO:0000256" key="4">
    <source>
        <dbReference type="ARBA" id="ARBA00023163"/>
    </source>
</evidence>
<dbReference type="GO" id="GO:0006355">
    <property type="term" value="P:regulation of DNA-templated transcription"/>
    <property type="evidence" value="ECO:0007669"/>
    <property type="project" value="InterPro"/>
</dbReference>
<dbReference type="InterPro" id="IPR001789">
    <property type="entry name" value="Sig_transdc_resp-reg_receiver"/>
</dbReference>
<dbReference type="GO" id="GO:0000160">
    <property type="term" value="P:phosphorelay signal transduction system"/>
    <property type="evidence" value="ECO:0007669"/>
    <property type="project" value="InterPro"/>
</dbReference>
<dbReference type="Gene3D" id="3.40.50.2300">
    <property type="match status" value="1"/>
</dbReference>
<dbReference type="EMBL" id="CP017717">
    <property type="protein sequence ID" value="AQZ69339.1"/>
    <property type="molecule type" value="Genomic_DNA"/>
</dbReference>
<evidence type="ECO:0000259" key="7">
    <source>
        <dbReference type="PROSITE" id="PS50110"/>
    </source>
</evidence>
<organism evidence="8 9">
    <name type="scientific">[Actinomadura] parvosata subsp. kistnae</name>
    <dbReference type="NCBI Taxonomy" id="1909395"/>
    <lineage>
        <taxon>Bacteria</taxon>
        <taxon>Bacillati</taxon>
        <taxon>Actinomycetota</taxon>
        <taxon>Actinomycetes</taxon>
        <taxon>Streptosporangiales</taxon>
        <taxon>Streptosporangiaceae</taxon>
        <taxon>Nonomuraea</taxon>
    </lineage>
</organism>
<evidence type="ECO:0000256" key="1">
    <source>
        <dbReference type="ARBA" id="ARBA00022553"/>
    </source>
</evidence>
<dbReference type="PANTHER" id="PTHR43214">
    <property type="entry name" value="TWO-COMPONENT RESPONSE REGULATOR"/>
    <property type="match status" value="1"/>
</dbReference>
<dbReference type="InterPro" id="IPR058245">
    <property type="entry name" value="NreC/VraR/RcsB-like_REC"/>
</dbReference>
<dbReference type="CDD" id="cd06170">
    <property type="entry name" value="LuxR_C_like"/>
    <property type="match status" value="1"/>
</dbReference>
<keyword evidence="2" id="KW-0805">Transcription regulation</keyword>
<dbReference type="Pfam" id="PF00196">
    <property type="entry name" value="GerE"/>
    <property type="match status" value="1"/>
</dbReference>
<evidence type="ECO:0000256" key="2">
    <source>
        <dbReference type="ARBA" id="ARBA00023015"/>
    </source>
</evidence>
<dbReference type="PROSITE" id="PS00622">
    <property type="entry name" value="HTH_LUXR_1"/>
    <property type="match status" value="1"/>
</dbReference>
<dbReference type="InterPro" id="IPR016032">
    <property type="entry name" value="Sig_transdc_resp-reg_C-effctor"/>
</dbReference>
<dbReference type="InterPro" id="IPR000792">
    <property type="entry name" value="Tscrpt_reg_LuxR_C"/>
</dbReference>
<evidence type="ECO:0008006" key="10">
    <source>
        <dbReference type="Google" id="ProtNLM"/>
    </source>
</evidence>
<feature type="domain" description="HTH luxR-type" evidence="6">
    <location>
        <begin position="152"/>
        <end position="217"/>
    </location>
</feature>
<gene>
    <name evidence="8" type="ORF">BKM31_54790</name>
</gene>
<keyword evidence="3" id="KW-0238">DNA-binding</keyword>
<protein>
    <recommendedName>
        <fullName evidence="10">DNA-binding response regulator</fullName>
    </recommendedName>
</protein>
<dbReference type="Proteomes" id="UP000190797">
    <property type="component" value="Chromosome"/>
</dbReference>
<dbReference type="GO" id="GO:0003677">
    <property type="term" value="F:DNA binding"/>
    <property type="evidence" value="ECO:0007669"/>
    <property type="project" value="UniProtKB-KW"/>
</dbReference>
<accession>A0A1V0AGM9</accession>